<comment type="caution">
    <text evidence="1">The sequence shown here is derived from an EMBL/GenBank/DDBJ whole genome shotgun (WGS) entry which is preliminary data.</text>
</comment>
<gene>
    <name evidence="1" type="ORF">MLD38_008630</name>
</gene>
<proteinExistence type="predicted"/>
<sequence length="112" mass="12896">MAEKYSRSSHADNKQPQEHPESANEVEKVEGKDVNPASCINHGAAVWRESRKEWLGRDQTQRSGKVVKDPIISWSTSYEDLLLTNEPFSEPIPLAEMVDFLVDVWHMERLFD</sequence>
<evidence type="ECO:0000313" key="2">
    <source>
        <dbReference type="Proteomes" id="UP001057402"/>
    </source>
</evidence>
<dbReference type="Proteomes" id="UP001057402">
    <property type="component" value="Chromosome 3"/>
</dbReference>
<reference evidence="2" key="1">
    <citation type="journal article" date="2023" name="Front. Plant Sci.">
        <title>Chromosomal-level genome assembly of Melastoma candidum provides insights into trichome evolution.</title>
        <authorList>
            <person name="Zhong Y."/>
            <person name="Wu W."/>
            <person name="Sun C."/>
            <person name="Zou P."/>
            <person name="Liu Y."/>
            <person name="Dai S."/>
            <person name="Zhou R."/>
        </authorList>
    </citation>
    <scope>NUCLEOTIDE SEQUENCE [LARGE SCALE GENOMIC DNA]</scope>
</reference>
<dbReference type="EMBL" id="CM042882">
    <property type="protein sequence ID" value="KAI4382699.1"/>
    <property type="molecule type" value="Genomic_DNA"/>
</dbReference>
<accession>A0ACB9RYN3</accession>
<keyword evidence="2" id="KW-1185">Reference proteome</keyword>
<evidence type="ECO:0000313" key="1">
    <source>
        <dbReference type="EMBL" id="KAI4382699.1"/>
    </source>
</evidence>
<organism evidence="1 2">
    <name type="scientific">Melastoma candidum</name>
    <dbReference type="NCBI Taxonomy" id="119954"/>
    <lineage>
        <taxon>Eukaryota</taxon>
        <taxon>Viridiplantae</taxon>
        <taxon>Streptophyta</taxon>
        <taxon>Embryophyta</taxon>
        <taxon>Tracheophyta</taxon>
        <taxon>Spermatophyta</taxon>
        <taxon>Magnoliopsida</taxon>
        <taxon>eudicotyledons</taxon>
        <taxon>Gunneridae</taxon>
        <taxon>Pentapetalae</taxon>
        <taxon>rosids</taxon>
        <taxon>malvids</taxon>
        <taxon>Myrtales</taxon>
        <taxon>Melastomataceae</taxon>
        <taxon>Melastomatoideae</taxon>
        <taxon>Melastomateae</taxon>
        <taxon>Melastoma</taxon>
    </lineage>
</organism>
<name>A0ACB9RYN3_9MYRT</name>
<protein>
    <submittedName>
        <fullName evidence="1">Uncharacterized protein</fullName>
    </submittedName>
</protein>